<dbReference type="OrthoDB" id="7775224at2759"/>
<evidence type="ECO:0000256" key="1">
    <source>
        <dbReference type="ARBA" id="ARBA00011073"/>
    </source>
</evidence>
<organism evidence="7 8">
    <name type="scientific">Leptotrombidium deliense</name>
    <dbReference type="NCBI Taxonomy" id="299467"/>
    <lineage>
        <taxon>Eukaryota</taxon>
        <taxon>Metazoa</taxon>
        <taxon>Ecdysozoa</taxon>
        <taxon>Arthropoda</taxon>
        <taxon>Chelicerata</taxon>
        <taxon>Arachnida</taxon>
        <taxon>Acari</taxon>
        <taxon>Acariformes</taxon>
        <taxon>Trombidiformes</taxon>
        <taxon>Prostigmata</taxon>
        <taxon>Anystina</taxon>
        <taxon>Parasitengona</taxon>
        <taxon>Trombiculoidea</taxon>
        <taxon>Trombiculidae</taxon>
        <taxon>Leptotrombidium</taxon>
    </lineage>
</organism>
<evidence type="ECO:0000256" key="5">
    <source>
        <dbReference type="PROSITE-ProRule" id="PRU01240"/>
    </source>
</evidence>
<reference evidence="7 8" key="1">
    <citation type="journal article" date="2018" name="Gigascience">
        <title>Genomes of trombidid mites reveal novel predicted allergens and laterally-transferred genes associated with secondary metabolism.</title>
        <authorList>
            <person name="Dong X."/>
            <person name="Chaisiri K."/>
            <person name="Xia D."/>
            <person name="Armstrong S.D."/>
            <person name="Fang Y."/>
            <person name="Donnelly M.J."/>
            <person name="Kadowaki T."/>
            <person name="McGarry J.W."/>
            <person name="Darby A.C."/>
            <person name="Makepeace B.L."/>
        </authorList>
    </citation>
    <scope>NUCLEOTIDE SEQUENCE [LARGE SCALE GENOMIC DNA]</scope>
    <source>
        <strain evidence="7">UoL-UT</strain>
    </source>
</reference>
<comment type="caution">
    <text evidence="5">Lacks conserved residue(s) required for the propagation of feature annotation.</text>
</comment>
<dbReference type="PROSITE" id="PS51892">
    <property type="entry name" value="SUBTILASE"/>
    <property type="match status" value="1"/>
</dbReference>
<dbReference type="GO" id="GO:0005615">
    <property type="term" value="C:extracellular space"/>
    <property type="evidence" value="ECO:0007669"/>
    <property type="project" value="TreeGrafter"/>
</dbReference>
<evidence type="ECO:0000256" key="4">
    <source>
        <dbReference type="ARBA" id="ARBA00022825"/>
    </source>
</evidence>
<dbReference type="STRING" id="299467.A0A443S0V9"/>
<dbReference type="PROSITE" id="PS00138">
    <property type="entry name" value="SUBTILASE_SER"/>
    <property type="match status" value="1"/>
</dbReference>
<keyword evidence="8" id="KW-1185">Reference proteome</keyword>
<dbReference type="AlphaFoldDB" id="A0A443S0V9"/>
<evidence type="ECO:0000259" key="6">
    <source>
        <dbReference type="Pfam" id="PF00082"/>
    </source>
</evidence>
<accession>A0A443S0V9</accession>
<keyword evidence="2 7" id="KW-0645">Protease</keyword>
<evidence type="ECO:0000256" key="3">
    <source>
        <dbReference type="ARBA" id="ARBA00022801"/>
    </source>
</evidence>
<evidence type="ECO:0000256" key="2">
    <source>
        <dbReference type="ARBA" id="ARBA00022670"/>
    </source>
</evidence>
<feature type="domain" description="Peptidase S8/S53" evidence="6">
    <location>
        <begin position="10"/>
        <end position="81"/>
    </location>
</feature>
<sequence length="113" mass="12286">MQITLHQLLRADFSNYGSVVDIIAPGVDCYSADFQGGYLTISGTSMSTPLVAGWAAILRSANPKYTNVQLRQKIIEYSVNGTMKNVPSNTVNRFINVRCPIPPTAFGNEEGSD</sequence>
<dbReference type="InterPro" id="IPR036852">
    <property type="entry name" value="Peptidase_S8/S53_dom_sf"/>
</dbReference>
<gene>
    <name evidence="7" type="ORF">B4U80_03736</name>
</gene>
<dbReference type="InterPro" id="IPR050131">
    <property type="entry name" value="Peptidase_S8_subtilisin-like"/>
</dbReference>
<dbReference type="InterPro" id="IPR023828">
    <property type="entry name" value="Peptidase_S8_Ser-AS"/>
</dbReference>
<dbReference type="SUPFAM" id="SSF52743">
    <property type="entry name" value="Subtilisin-like"/>
    <property type="match status" value="1"/>
</dbReference>
<dbReference type="GO" id="GO:0006508">
    <property type="term" value="P:proteolysis"/>
    <property type="evidence" value="ECO:0007669"/>
    <property type="project" value="UniProtKB-KW"/>
</dbReference>
<dbReference type="PANTHER" id="PTHR43806:SF11">
    <property type="entry name" value="CEREVISIN-RELATED"/>
    <property type="match status" value="1"/>
</dbReference>
<evidence type="ECO:0000313" key="8">
    <source>
        <dbReference type="Proteomes" id="UP000288716"/>
    </source>
</evidence>
<dbReference type="VEuPathDB" id="VectorBase:LDEU010862"/>
<keyword evidence="4" id="KW-0720">Serine protease</keyword>
<dbReference type="InterPro" id="IPR000209">
    <property type="entry name" value="Peptidase_S8/S53_dom"/>
</dbReference>
<dbReference type="Pfam" id="PF00082">
    <property type="entry name" value="Peptidase_S8"/>
    <property type="match status" value="1"/>
</dbReference>
<dbReference type="PANTHER" id="PTHR43806">
    <property type="entry name" value="PEPTIDASE S8"/>
    <property type="match status" value="1"/>
</dbReference>
<protein>
    <submittedName>
        <fullName evidence="7">Serine protease-like protein</fullName>
    </submittedName>
</protein>
<evidence type="ECO:0000313" key="7">
    <source>
        <dbReference type="EMBL" id="RWS21178.1"/>
    </source>
</evidence>
<proteinExistence type="inferred from homology"/>
<dbReference type="Gene3D" id="3.40.50.200">
    <property type="entry name" value="Peptidase S8/S53 domain"/>
    <property type="match status" value="1"/>
</dbReference>
<keyword evidence="3" id="KW-0378">Hydrolase</keyword>
<comment type="caution">
    <text evidence="7">The sequence shown here is derived from an EMBL/GenBank/DDBJ whole genome shotgun (WGS) entry which is preliminary data.</text>
</comment>
<dbReference type="EMBL" id="NCKV01013333">
    <property type="protein sequence ID" value="RWS21178.1"/>
    <property type="molecule type" value="Genomic_DNA"/>
</dbReference>
<name>A0A443S0V9_9ACAR</name>
<comment type="similarity">
    <text evidence="1 5">Belongs to the peptidase S8 family.</text>
</comment>
<dbReference type="Proteomes" id="UP000288716">
    <property type="component" value="Unassembled WGS sequence"/>
</dbReference>
<dbReference type="GO" id="GO:0004252">
    <property type="term" value="F:serine-type endopeptidase activity"/>
    <property type="evidence" value="ECO:0007669"/>
    <property type="project" value="InterPro"/>
</dbReference>